<dbReference type="InterPro" id="IPR004360">
    <property type="entry name" value="Glyas_Fos-R_dOase_dom"/>
</dbReference>
<dbReference type="CDD" id="cd08357">
    <property type="entry name" value="VOC_like"/>
    <property type="match status" value="1"/>
</dbReference>
<dbReference type="PANTHER" id="PTHR39434:SF1">
    <property type="entry name" value="VOC DOMAIN-CONTAINING PROTEIN"/>
    <property type="match status" value="1"/>
</dbReference>
<dbReference type="AlphaFoldDB" id="A0A0F9LDX9"/>
<dbReference type="Pfam" id="PF00903">
    <property type="entry name" value="Glyoxalase"/>
    <property type="match status" value="1"/>
</dbReference>
<gene>
    <name evidence="2" type="ORF">LCGC14_1522360</name>
</gene>
<comment type="caution">
    <text evidence="2">The sequence shown here is derived from an EMBL/GenBank/DDBJ whole genome shotgun (WGS) entry which is preliminary data.</text>
</comment>
<sequence>MSTDKNINSLQPFHLAIPVRELQETRTFYNTTLNCKEGRSSEQWVDLDFYGHQLVLHITPAVNEKNDSNSVDGHDVPVPHFGVVLTKDDWNDLADRLKAYGMDFIIEPYVRFKGEPGEQSTMFFKDPSGNALEFKAFENLDQLFAK</sequence>
<evidence type="ECO:0000259" key="1">
    <source>
        <dbReference type="PROSITE" id="PS51819"/>
    </source>
</evidence>
<name>A0A0F9LDX9_9ZZZZ</name>
<evidence type="ECO:0000313" key="2">
    <source>
        <dbReference type="EMBL" id="KKM62370.1"/>
    </source>
</evidence>
<dbReference type="PANTHER" id="PTHR39434">
    <property type="match status" value="1"/>
</dbReference>
<reference evidence="2" key="1">
    <citation type="journal article" date="2015" name="Nature">
        <title>Complex archaea that bridge the gap between prokaryotes and eukaryotes.</title>
        <authorList>
            <person name="Spang A."/>
            <person name="Saw J.H."/>
            <person name="Jorgensen S.L."/>
            <person name="Zaremba-Niedzwiedzka K."/>
            <person name="Martijn J."/>
            <person name="Lind A.E."/>
            <person name="van Eijk R."/>
            <person name="Schleper C."/>
            <person name="Guy L."/>
            <person name="Ettema T.J."/>
        </authorList>
    </citation>
    <scope>NUCLEOTIDE SEQUENCE</scope>
</reference>
<dbReference type="Gene3D" id="3.10.180.10">
    <property type="entry name" value="2,3-Dihydroxybiphenyl 1,2-Dioxygenase, domain 1"/>
    <property type="match status" value="1"/>
</dbReference>
<dbReference type="EMBL" id="LAZR01011308">
    <property type="protein sequence ID" value="KKM62370.1"/>
    <property type="molecule type" value="Genomic_DNA"/>
</dbReference>
<accession>A0A0F9LDX9</accession>
<dbReference type="InterPro" id="IPR037523">
    <property type="entry name" value="VOC_core"/>
</dbReference>
<organism evidence="2">
    <name type="scientific">marine sediment metagenome</name>
    <dbReference type="NCBI Taxonomy" id="412755"/>
    <lineage>
        <taxon>unclassified sequences</taxon>
        <taxon>metagenomes</taxon>
        <taxon>ecological metagenomes</taxon>
    </lineage>
</organism>
<proteinExistence type="predicted"/>
<dbReference type="PROSITE" id="PS51819">
    <property type="entry name" value="VOC"/>
    <property type="match status" value="1"/>
</dbReference>
<dbReference type="SUPFAM" id="SSF54593">
    <property type="entry name" value="Glyoxalase/Bleomycin resistance protein/Dihydroxybiphenyl dioxygenase"/>
    <property type="match status" value="1"/>
</dbReference>
<feature type="domain" description="VOC" evidence="1">
    <location>
        <begin position="11"/>
        <end position="137"/>
    </location>
</feature>
<protein>
    <recommendedName>
        <fullName evidence="1">VOC domain-containing protein</fullName>
    </recommendedName>
</protein>
<dbReference type="InterPro" id="IPR029068">
    <property type="entry name" value="Glyas_Bleomycin-R_OHBP_Dase"/>
</dbReference>